<proteinExistence type="predicted"/>
<dbReference type="Proteomes" id="UP000192578">
    <property type="component" value="Unassembled WGS sequence"/>
</dbReference>
<gene>
    <name evidence="2" type="ORF">BV898_13873</name>
</gene>
<accession>A0A1W0W9C4</accession>
<organism evidence="2 3">
    <name type="scientific">Hypsibius exemplaris</name>
    <name type="common">Freshwater tardigrade</name>
    <dbReference type="NCBI Taxonomy" id="2072580"/>
    <lineage>
        <taxon>Eukaryota</taxon>
        <taxon>Metazoa</taxon>
        <taxon>Ecdysozoa</taxon>
        <taxon>Tardigrada</taxon>
        <taxon>Eutardigrada</taxon>
        <taxon>Parachela</taxon>
        <taxon>Hypsibioidea</taxon>
        <taxon>Hypsibiidae</taxon>
        <taxon>Hypsibius</taxon>
    </lineage>
</organism>
<evidence type="ECO:0000313" key="2">
    <source>
        <dbReference type="EMBL" id="OQV11817.1"/>
    </source>
</evidence>
<protein>
    <submittedName>
        <fullName evidence="2">Uncharacterized protein</fullName>
    </submittedName>
</protein>
<feature type="region of interest" description="Disordered" evidence="1">
    <location>
        <begin position="65"/>
        <end position="87"/>
    </location>
</feature>
<dbReference type="EMBL" id="MTYJ01000160">
    <property type="protein sequence ID" value="OQV11817.1"/>
    <property type="molecule type" value="Genomic_DNA"/>
</dbReference>
<evidence type="ECO:0000313" key="3">
    <source>
        <dbReference type="Proteomes" id="UP000192578"/>
    </source>
</evidence>
<sequence>MCICLVEWSITSSSNHQESHRKHYFFPFHGFFIRDSRAGRTDGAFSVQQMLSRLFPRPLKALPTSSSHTEGHLRFPPGSCTDSAAPWRDSSAASRLSRVLEFAFERGLFIPR</sequence>
<comment type="caution">
    <text evidence="2">The sequence shown here is derived from an EMBL/GenBank/DDBJ whole genome shotgun (WGS) entry which is preliminary data.</text>
</comment>
<evidence type="ECO:0000256" key="1">
    <source>
        <dbReference type="SAM" id="MobiDB-lite"/>
    </source>
</evidence>
<reference evidence="3" key="1">
    <citation type="submission" date="2017-01" db="EMBL/GenBank/DDBJ databases">
        <title>Comparative genomics of anhydrobiosis in the tardigrade Hypsibius dujardini.</title>
        <authorList>
            <person name="Yoshida Y."/>
            <person name="Koutsovoulos G."/>
            <person name="Laetsch D."/>
            <person name="Stevens L."/>
            <person name="Kumar S."/>
            <person name="Horikawa D."/>
            <person name="Ishino K."/>
            <person name="Komine S."/>
            <person name="Tomita M."/>
            <person name="Blaxter M."/>
            <person name="Arakawa K."/>
        </authorList>
    </citation>
    <scope>NUCLEOTIDE SEQUENCE [LARGE SCALE GENOMIC DNA]</scope>
    <source>
        <strain evidence="3">Z151</strain>
    </source>
</reference>
<keyword evidence="3" id="KW-1185">Reference proteome</keyword>
<dbReference type="AlphaFoldDB" id="A0A1W0W9C4"/>
<name>A0A1W0W9C4_HYPEX</name>